<feature type="compositionally biased region" description="Low complexity" evidence="1">
    <location>
        <begin position="79"/>
        <end position="92"/>
    </location>
</feature>
<comment type="caution">
    <text evidence="2">The sequence shown here is derived from an EMBL/GenBank/DDBJ whole genome shotgun (WGS) entry which is preliminary data.</text>
</comment>
<evidence type="ECO:0000313" key="3">
    <source>
        <dbReference type="Proteomes" id="UP000324222"/>
    </source>
</evidence>
<proteinExistence type="predicted"/>
<sequence length="124" mass="13667">MKCSVGDFRYLECHNPELVAGAAAHTRHQARQHHHHQHHQHQHTTSHSRVYKRRVATPKDAGAAVGPAAATASCHKGSTRGTSTSPRRTPGTVTLSAEWSRGRLWELVPRVPEGVGVERQTDSF</sequence>
<evidence type="ECO:0000256" key="1">
    <source>
        <dbReference type="SAM" id="MobiDB-lite"/>
    </source>
</evidence>
<keyword evidence="3" id="KW-1185">Reference proteome</keyword>
<organism evidence="2 3">
    <name type="scientific">Portunus trituberculatus</name>
    <name type="common">Swimming crab</name>
    <name type="synonym">Neptunus trituberculatus</name>
    <dbReference type="NCBI Taxonomy" id="210409"/>
    <lineage>
        <taxon>Eukaryota</taxon>
        <taxon>Metazoa</taxon>
        <taxon>Ecdysozoa</taxon>
        <taxon>Arthropoda</taxon>
        <taxon>Crustacea</taxon>
        <taxon>Multicrustacea</taxon>
        <taxon>Malacostraca</taxon>
        <taxon>Eumalacostraca</taxon>
        <taxon>Eucarida</taxon>
        <taxon>Decapoda</taxon>
        <taxon>Pleocyemata</taxon>
        <taxon>Brachyura</taxon>
        <taxon>Eubrachyura</taxon>
        <taxon>Portunoidea</taxon>
        <taxon>Portunidae</taxon>
        <taxon>Portuninae</taxon>
        <taxon>Portunus</taxon>
    </lineage>
</organism>
<dbReference type="EMBL" id="VSRR010006635">
    <property type="protein sequence ID" value="MPC45232.1"/>
    <property type="molecule type" value="Genomic_DNA"/>
</dbReference>
<feature type="compositionally biased region" description="Basic residues" evidence="1">
    <location>
        <begin position="25"/>
        <end position="56"/>
    </location>
</feature>
<protein>
    <submittedName>
        <fullName evidence="2">Uncharacterized protein</fullName>
    </submittedName>
</protein>
<feature type="region of interest" description="Disordered" evidence="1">
    <location>
        <begin position="23"/>
        <end position="95"/>
    </location>
</feature>
<gene>
    <name evidence="2" type="ORF">E2C01_038925</name>
</gene>
<name>A0A5B7FFG2_PORTR</name>
<dbReference type="AlphaFoldDB" id="A0A5B7FFG2"/>
<feature type="compositionally biased region" description="Low complexity" evidence="1">
    <location>
        <begin position="61"/>
        <end position="72"/>
    </location>
</feature>
<dbReference type="Proteomes" id="UP000324222">
    <property type="component" value="Unassembled WGS sequence"/>
</dbReference>
<accession>A0A5B7FFG2</accession>
<evidence type="ECO:0000313" key="2">
    <source>
        <dbReference type="EMBL" id="MPC45232.1"/>
    </source>
</evidence>
<reference evidence="2 3" key="1">
    <citation type="submission" date="2019-05" db="EMBL/GenBank/DDBJ databases">
        <title>Another draft genome of Portunus trituberculatus and its Hox gene families provides insights of decapod evolution.</title>
        <authorList>
            <person name="Jeong J.-H."/>
            <person name="Song I."/>
            <person name="Kim S."/>
            <person name="Choi T."/>
            <person name="Kim D."/>
            <person name="Ryu S."/>
            <person name="Kim W."/>
        </authorList>
    </citation>
    <scope>NUCLEOTIDE SEQUENCE [LARGE SCALE GENOMIC DNA]</scope>
    <source>
        <tissue evidence="2">Muscle</tissue>
    </source>
</reference>